<dbReference type="PRINTS" id="PR01469">
    <property type="entry name" value="CARBMTKINASE"/>
</dbReference>
<dbReference type="PANTHER" id="PTHR30409">
    <property type="entry name" value="CARBAMATE KINASE"/>
    <property type="match status" value="1"/>
</dbReference>
<evidence type="ECO:0000256" key="4">
    <source>
        <dbReference type="ARBA" id="ARBA00022503"/>
    </source>
</evidence>
<dbReference type="GeneID" id="60892835"/>
<evidence type="ECO:0000256" key="3">
    <source>
        <dbReference type="ARBA" id="ARBA00013070"/>
    </source>
</evidence>
<evidence type="ECO:0000256" key="7">
    <source>
        <dbReference type="ARBA" id="ARBA00048467"/>
    </source>
</evidence>
<evidence type="ECO:0000256" key="2">
    <source>
        <dbReference type="ARBA" id="ARBA00011066"/>
    </source>
</evidence>
<evidence type="ECO:0000259" key="10">
    <source>
        <dbReference type="Pfam" id="PF00696"/>
    </source>
</evidence>
<dbReference type="SUPFAM" id="SSF53633">
    <property type="entry name" value="Carbamate kinase-like"/>
    <property type="match status" value="1"/>
</dbReference>
<feature type="domain" description="Aspartate/glutamate/uridylate kinase" evidence="10">
    <location>
        <begin position="4"/>
        <end position="292"/>
    </location>
</feature>
<dbReference type="FunFam" id="3.40.1160.10:FF:000007">
    <property type="entry name" value="Carbamate kinase"/>
    <property type="match status" value="1"/>
</dbReference>
<keyword evidence="6 9" id="KW-0418">Kinase</keyword>
<dbReference type="InterPro" id="IPR001048">
    <property type="entry name" value="Asp/Glu/Uridylate_kinase"/>
</dbReference>
<dbReference type="Pfam" id="PF00696">
    <property type="entry name" value="AA_kinase"/>
    <property type="match status" value="1"/>
</dbReference>
<dbReference type="GO" id="GO:0019546">
    <property type="term" value="P:L-arginine deiminase pathway"/>
    <property type="evidence" value="ECO:0007669"/>
    <property type="project" value="TreeGrafter"/>
</dbReference>
<dbReference type="PIRSF" id="PIRSF000723">
    <property type="entry name" value="Carbamate_kin"/>
    <property type="match status" value="1"/>
</dbReference>
<accession>A0A125W443</accession>
<dbReference type="HOGENOM" id="CLU_076278_0_0_9"/>
<comment type="pathway">
    <text evidence="1">Metabolic intermediate metabolism; carbamoyl phosphate degradation; CO(2) and NH(3) from carbamoyl phosphate: step 1/1.</text>
</comment>
<reference evidence="12" key="1">
    <citation type="submission" date="2010-07" db="EMBL/GenBank/DDBJ databases">
        <authorList>
            <person name="Weinstock G."/>
            <person name="Sodergren E."/>
            <person name="Clifton S."/>
            <person name="Fulton L."/>
            <person name="Fulton B."/>
            <person name="Courtney L."/>
            <person name="Fronick C."/>
            <person name="Harrison M."/>
            <person name="Strong C."/>
            <person name="Farmer C."/>
            <person name="Delahaunty K."/>
            <person name="Markovic C."/>
            <person name="Hall O."/>
            <person name="Minx P."/>
            <person name="Tomlinson C."/>
            <person name="Mitreva M."/>
            <person name="Hou S."/>
            <person name="Chen J."/>
            <person name="Wollam A."/>
            <person name="Pepin K.H."/>
            <person name="Johnson M."/>
            <person name="Bhonagiri V."/>
            <person name="Zhang X."/>
            <person name="Suruliraj S."/>
            <person name="Warren W."/>
            <person name="Chinwalla A."/>
            <person name="Mardis E.R."/>
            <person name="Wilson R.K."/>
        </authorList>
    </citation>
    <scope>NUCLEOTIDE SEQUENCE [LARGE SCALE GENOMIC DNA]</scope>
    <source>
        <strain evidence="12">TX4248</strain>
    </source>
</reference>
<dbReference type="CDD" id="cd04235">
    <property type="entry name" value="AAK_CK"/>
    <property type="match status" value="1"/>
</dbReference>
<evidence type="ECO:0000256" key="6">
    <source>
        <dbReference type="ARBA" id="ARBA00022777"/>
    </source>
</evidence>
<comment type="catalytic activity">
    <reaction evidence="7">
        <text>hydrogencarbonate + NH4(+) + ATP = carbamoyl phosphate + ADP + H2O + H(+)</text>
        <dbReference type="Rhea" id="RHEA:10152"/>
        <dbReference type="ChEBI" id="CHEBI:15377"/>
        <dbReference type="ChEBI" id="CHEBI:15378"/>
        <dbReference type="ChEBI" id="CHEBI:17544"/>
        <dbReference type="ChEBI" id="CHEBI:28938"/>
        <dbReference type="ChEBI" id="CHEBI:30616"/>
        <dbReference type="ChEBI" id="CHEBI:58228"/>
        <dbReference type="ChEBI" id="CHEBI:456216"/>
        <dbReference type="EC" id="2.7.2.2"/>
    </reaction>
</comment>
<dbReference type="GO" id="GO:0008804">
    <property type="term" value="F:carbamate kinase activity"/>
    <property type="evidence" value="ECO:0007669"/>
    <property type="project" value="UniProtKB-UniRule"/>
</dbReference>
<dbReference type="AlphaFoldDB" id="A0A125W443"/>
<dbReference type="PANTHER" id="PTHR30409:SF1">
    <property type="entry name" value="CARBAMATE KINASE-RELATED"/>
    <property type="match status" value="1"/>
</dbReference>
<evidence type="ECO:0000256" key="9">
    <source>
        <dbReference type="PIRNR" id="PIRNR000723"/>
    </source>
</evidence>
<evidence type="ECO:0000256" key="8">
    <source>
        <dbReference type="NCBIfam" id="TIGR00746"/>
    </source>
</evidence>
<sequence>MSLNVIALGGNAILDTDPTDEGQKAVVNHAAKYIAEFVAKGEQVIVCHGNGPQVGNLLLQQKAGESEKNPALKLDTCVAMTQGSIGYWLQNALTNEFEKRNIAKPVISVVTQVRVDKEDPSFKKPSKPIGPFYTKEEADAEAAKDGSTYVEDAGRGYRKVVPSPMPKEIVEKEAVRALVEADVLTICSGGGGIPVVAEDGQYVGVEAVNDKDFSARVLAENVDADRLIILTGVDNIYINYNQPDQKALEQISVAEAEEYIKEGHFAAGSMLPKIEAALDFVKGDDKRKAIITSIENLENIDKEAGTVISQKG</sequence>
<keyword evidence="5 9" id="KW-0808">Transferase</keyword>
<dbReference type="RefSeq" id="WP_002355252.1">
    <property type="nucleotide sequence ID" value="NZ_GL454468.1"/>
</dbReference>
<keyword evidence="4" id="KW-0056">Arginine metabolism</keyword>
<proteinExistence type="inferred from homology"/>
<organism evidence="11 12">
    <name type="scientific">Enterococcus faecalis TX4248</name>
    <dbReference type="NCBI Taxonomy" id="749495"/>
    <lineage>
        <taxon>Bacteria</taxon>
        <taxon>Bacillati</taxon>
        <taxon>Bacillota</taxon>
        <taxon>Bacilli</taxon>
        <taxon>Lactobacillales</taxon>
        <taxon>Enterococcaceae</taxon>
        <taxon>Enterococcus</taxon>
    </lineage>
</organism>
<gene>
    <name evidence="11" type="primary">arcC</name>
    <name evidence="11" type="ORF">HMPREF9498_02166</name>
</gene>
<dbReference type="NCBIfam" id="TIGR00746">
    <property type="entry name" value="arcC"/>
    <property type="match status" value="1"/>
</dbReference>
<dbReference type="InterPro" id="IPR003964">
    <property type="entry name" value="Carb_kinase"/>
</dbReference>
<dbReference type="Proteomes" id="UP000004846">
    <property type="component" value="Unassembled WGS sequence"/>
</dbReference>
<evidence type="ECO:0000313" key="11">
    <source>
        <dbReference type="EMBL" id="EFM82232.1"/>
    </source>
</evidence>
<dbReference type="NCBIfam" id="NF009007">
    <property type="entry name" value="PRK12352.1"/>
    <property type="match status" value="1"/>
</dbReference>
<dbReference type="Gene3D" id="3.40.1160.10">
    <property type="entry name" value="Acetylglutamate kinase-like"/>
    <property type="match status" value="1"/>
</dbReference>
<evidence type="ECO:0000256" key="1">
    <source>
        <dbReference type="ARBA" id="ARBA00005118"/>
    </source>
</evidence>
<dbReference type="InterPro" id="IPR036393">
    <property type="entry name" value="AceGlu_kinase-like_sf"/>
</dbReference>
<dbReference type="SMR" id="A0A125W443"/>
<dbReference type="UniPathway" id="UPA00996">
    <property type="reaction ID" value="UER00366"/>
</dbReference>
<dbReference type="EMBL" id="AEBR01000071">
    <property type="protein sequence ID" value="EFM82232.1"/>
    <property type="molecule type" value="Genomic_DNA"/>
</dbReference>
<evidence type="ECO:0000313" key="12">
    <source>
        <dbReference type="Proteomes" id="UP000004846"/>
    </source>
</evidence>
<comment type="similarity">
    <text evidence="2 9">Belongs to the carbamate kinase family.</text>
</comment>
<name>A0A125W443_ENTFL</name>
<protein>
    <recommendedName>
        <fullName evidence="3 8">Carbamate kinase</fullName>
    </recommendedName>
</protein>
<evidence type="ECO:0000256" key="5">
    <source>
        <dbReference type="ARBA" id="ARBA00022679"/>
    </source>
</evidence>
<dbReference type="GO" id="GO:0005829">
    <property type="term" value="C:cytosol"/>
    <property type="evidence" value="ECO:0007669"/>
    <property type="project" value="TreeGrafter"/>
</dbReference>
<comment type="caution">
    <text evidence="11">The sequence shown here is derived from an EMBL/GenBank/DDBJ whole genome shotgun (WGS) entry which is preliminary data.</text>
</comment>